<organism evidence="10 11">
    <name type="scientific">Prosthecochloris aestuarii (strain DSM 271 / SK 413)</name>
    <dbReference type="NCBI Taxonomy" id="290512"/>
    <lineage>
        <taxon>Bacteria</taxon>
        <taxon>Pseudomonadati</taxon>
        <taxon>Chlorobiota</taxon>
        <taxon>Chlorobiia</taxon>
        <taxon>Chlorobiales</taxon>
        <taxon>Chlorobiaceae</taxon>
        <taxon>Prosthecochloris</taxon>
    </lineage>
</organism>
<dbReference type="Gene3D" id="1.20.1560.10">
    <property type="entry name" value="ABC transporter type 1, transmembrane domain"/>
    <property type="match status" value="1"/>
</dbReference>
<feature type="domain" description="ABC transmembrane type-1" evidence="9">
    <location>
        <begin position="24"/>
        <end position="299"/>
    </location>
</feature>
<sequence length="582" mass="63384">MKQSQKNIETQELFSQIFPYLIRVFLISFFTNILVLAPSLYMLEVYDRVINSRSFSTLLMLTILVIGLYIVLELLEWVRSRHMQEGALELDRSLRERVLHAIFAARLQGTQAGGVQPLNDLKTIREALPSTPFLSMLDVPLSLLILVLLFLVSPLLGWIAVVGALFQAVIGFMNERRTHEPFRDANRYATASRHYAEGALKNAQVIESMAMLPGIHARWLKLQQAFLREQAIASDHAGSGAALSRMVQLLQGSILLGAGGWLALQGLLSGSLMIVGSILGGRLLAPLVQIITGWRQIEAAREAWGRIALLLNTYPVPEKGMALPSPEGRLSVEGVIAAPPGGGQPVLKGVSFALVPGDSLAVVGPSASGKTTLARLLTGIWQARQGTVRLDGIDVYAWDKEELGPRVGYLPQDVELFDGTIAENIARFGDIDRSMLEKACRLAGIDALIDLLPDRYDTRIGADGAFLSGGQRQRVGLARAVYGDPRFLVLDEPDSSLDDEGDASLLELLRALKRDGVTVVVITQRKNLLSALDHMLVLIDGRVQKFGLRDEVLGSMRSDSKPKAVNRAPVVSSMVPVAGGGR</sequence>
<dbReference type="InterPro" id="IPR017871">
    <property type="entry name" value="ABC_transporter-like_CS"/>
</dbReference>
<proteinExistence type="predicted"/>
<dbReference type="PROSITE" id="PS00211">
    <property type="entry name" value="ABC_TRANSPORTER_1"/>
    <property type="match status" value="1"/>
</dbReference>
<evidence type="ECO:0000256" key="7">
    <source>
        <dbReference type="SAM" id="Phobius"/>
    </source>
</evidence>
<dbReference type="GO" id="GO:0140359">
    <property type="term" value="F:ABC-type transporter activity"/>
    <property type="evidence" value="ECO:0007669"/>
    <property type="project" value="InterPro"/>
</dbReference>
<dbReference type="PANTHER" id="PTHR24221:SF248">
    <property type="entry name" value="ABC TRANSPORTER TRANSMEMBRANE REGION"/>
    <property type="match status" value="1"/>
</dbReference>
<dbReference type="InterPro" id="IPR010128">
    <property type="entry name" value="ATPase_T1SS_PrtD-like"/>
</dbReference>
<feature type="transmembrane region" description="Helical" evidence="7">
    <location>
        <begin position="55"/>
        <end position="75"/>
    </location>
</feature>
<feature type="transmembrane region" description="Helical" evidence="7">
    <location>
        <begin position="155"/>
        <end position="173"/>
    </location>
</feature>
<dbReference type="AlphaFoldDB" id="B4S6A6"/>
<evidence type="ECO:0000256" key="6">
    <source>
        <dbReference type="ARBA" id="ARBA00023136"/>
    </source>
</evidence>
<dbReference type="GO" id="GO:0005524">
    <property type="term" value="F:ATP binding"/>
    <property type="evidence" value="ECO:0007669"/>
    <property type="project" value="UniProtKB-KW"/>
</dbReference>
<evidence type="ECO:0000256" key="3">
    <source>
        <dbReference type="ARBA" id="ARBA00022741"/>
    </source>
</evidence>
<keyword evidence="11" id="KW-1185">Reference proteome</keyword>
<evidence type="ECO:0000256" key="5">
    <source>
        <dbReference type="ARBA" id="ARBA00022989"/>
    </source>
</evidence>
<dbReference type="PROSITE" id="PS50893">
    <property type="entry name" value="ABC_TRANSPORTER_2"/>
    <property type="match status" value="1"/>
</dbReference>
<dbReference type="NCBIfam" id="TIGR01842">
    <property type="entry name" value="type_I_sec_PrtD"/>
    <property type="match status" value="1"/>
</dbReference>
<dbReference type="SUPFAM" id="SSF52540">
    <property type="entry name" value="P-loop containing nucleoside triphosphate hydrolases"/>
    <property type="match status" value="1"/>
</dbReference>
<keyword evidence="5 7" id="KW-1133">Transmembrane helix</keyword>
<feature type="transmembrane region" description="Helical" evidence="7">
    <location>
        <begin position="254"/>
        <end position="279"/>
    </location>
</feature>
<dbReference type="Pfam" id="PF00005">
    <property type="entry name" value="ABC_tran"/>
    <property type="match status" value="1"/>
</dbReference>
<evidence type="ECO:0000259" key="8">
    <source>
        <dbReference type="PROSITE" id="PS50893"/>
    </source>
</evidence>
<gene>
    <name evidence="10" type="ordered locus">Paes_2206</name>
</gene>
<dbReference type="Proteomes" id="UP000002725">
    <property type="component" value="Chromosome"/>
</dbReference>
<dbReference type="KEGG" id="paa:Paes_2206"/>
<name>B4S6A6_PROA2</name>
<keyword evidence="2 7" id="KW-0812">Transmembrane</keyword>
<dbReference type="SUPFAM" id="SSF90123">
    <property type="entry name" value="ABC transporter transmembrane region"/>
    <property type="match status" value="1"/>
</dbReference>
<dbReference type="EMBL" id="CP001108">
    <property type="protein sequence ID" value="ACF47208.1"/>
    <property type="molecule type" value="Genomic_DNA"/>
</dbReference>
<dbReference type="GO" id="GO:0005886">
    <property type="term" value="C:plasma membrane"/>
    <property type="evidence" value="ECO:0007669"/>
    <property type="project" value="UniProtKB-SubCell"/>
</dbReference>
<feature type="transmembrane region" description="Helical" evidence="7">
    <location>
        <begin position="20"/>
        <end position="43"/>
    </location>
</feature>
<dbReference type="STRING" id="290512.Paes_2206"/>
<dbReference type="Gene3D" id="3.40.50.300">
    <property type="entry name" value="P-loop containing nucleotide triphosphate hydrolases"/>
    <property type="match status" value="1"/>
</dbReference>
<dbReference type="InterPro" id="IPR027417">
    <property type="entry name" value="P-loop_NTPase"/>
</dbReference>
<reference evidence="10" key="1">
    <citation type="submission" date="2008-06" db="EMBL/GenBank/DDBJ databases">
        <title>Complete sequence of chromosome of Prosthecochloris aestuarii DSM 271.</title>
        <authorList>
            <consortium name="US DOE Joint Genome Institute"/>
            <person name="Lucas S."/>
            <person name="Copeland A."/>
            <person name="Lapidus A."/>
            <person name="Glavina del Rio T."/>
            <person name="Dalin E."/>
            <person name="Tice H."/>
            <person name="Bruce D."/>
            <person name="Goodwin L."/>
            <person name="Pitluck S."/>
            <person name="Schmutz J."/>
            <person name="Larimer F."/>
            <person name="Land M."/>
            <person name="Hauser L."/>
            <person name="Kyrpides N."/>
            <person name="Anderson I."/>
            <person name="Liu Z."/>
            <person name="Li T."/>
            <person name="Zhao F."/>
            <person name="Overmann J."/>
            <person name="Bryant D.A."/>
            <person name="Richardson P."/>
        </authorList>
    </citation>
    <scope>NUCLEOTIDE SEQUENCE [LARGE SCALE GENOMIC DNA]</scope>
    <source>
        <strain evidence="10">DSM 271</strain>
    </source>
</reference>
<dbReference type="Pfam" id="PF00664">
    <property type="entry name" value="ABC_membrane"/>
    <property type="match status" value="1"/>
</dbReference>
<dbReference type="InterPro" id="IPR003593">
    <property type="entry name" value="AAA+_ATPase"/>
</dbReference>
<evidence type="ECO:0000259" key="9">
    <source>
        <dbReference type="PROSITE" id="PS50929"/>
    </source>
</evidence>
<dbReference type="GO" id="GO:0034040">
    <property type="term" value="F:ATPase-coupled lipid transmembrane transporter activity"/>
    <property type="evidence" value="ECO:0007669"/>
    <property type="project" value="TreeGrafter"/>
</dbReference>
<dbReference type="PROSITE" id="PS50929">
    <property type="entry name" value="ABC_TM1F"/>
    <property type="match status" value="1"/>
</dbReference>
<evidence type="ECO:0000313" key="11">
    <source>
        <dbReference type="Proteomes" id="UP000002725"/>
    </source>
</evidence>
<protein>
    <submittedName>
        <fullName evidence="10">Type I secretion system ATPase</fullName>
    </submittedName>
</protein>
<dbReference type="SMART" id="SM00382">
    <property type="entry name" value="AAA"/>
    <property type="match status" value="1"/>
</dbReference>
<evidence type="ECO:0000256" key="1">
    <source>
        <dbReference type="ARBA" id="ARBA00004651"/>
    </source>
</evidence>
<dbReference type="InterPro" id="IPR011527">
    <property type="entry name" value="ABC1_TM_dom"/>
</dbReference>
<evidence type="ECO:0000313" key="10">
    <source>
        <dbReference type="EMBL" id="ACF47208.1"/>
    </source>
</evidence>
<dbReference type="InterPro" id="IPR039421">
    <property type="entry name" value="Type_1_exporter"/>
</dbReference>
<keyword evidence="6 7" id="KW-0472">Membrane</keyword>
<evidence type="ECO:0000256" key="4">
    <source>
        <dbReference type="ARBA" id="ARBA00022840"/>
    </source>
</evidence>
<feature type="domain" description="ABC transporter" evidence="8">
    <location>
        <begin position="330"/>
        <end position="565"/>
    </location>
</feature>
<dbReference type="GO" id="GO:0030253">
    <property type="term" value="P:protein secretion by the type I secretion system"/>
    <property type="evidence" value="ECO:0007669"/>
    <property type="project" value="InterPro"/>
</dbReference>
<dbReference type="InterPro" id="IPR036640">
    <property type="entry name" value="ABC1_TM_sf"/>
</dbReference>
<comment type="subcellular location">
    <subcellularLocation>
        <location evidence="1">Cell membrane</location>
        <topology evidence="1">Multi-pass membrane protein</topology>
    </subcellularLocation>
</comment>
<dbReference type="GO" id="GO:0016887">
    <property type="term" value="F:ATP hydrolysis activity"/>
    <property type="evidence" value="ECO:0007669"/>
    <property type="project" value="InterPro"/>
</dbReference>
<keyword evidence="4" id="KW-0067">ATP-binding</keyword>
<dbReference type="RefSeq" id="WP_012506738.1">
    <property type="nucleotide sequence ID" value="NC_011059.1"/>
</dbReference>
<dbReference type="GO" id="GO:0030256">
    <property type="term" value="C:type I protein secretion system complex"/>
    <property type="evidence" value="ECO:0007669"/>
    <property type="project" value="InterPro"/>
</dbReference>
<dbReference type="PANTHER" id="PTHR24221">
    <property type="entry name" value="ATP-BINDING CASSETTE SUB-FAMILY B"/>
    <property type="match status" value="1"/>
</dbReference>
<keyword evidence="3" id="KW-0547">Nucleotide-binding</keyword>
<evidence type="ECO:0000256" key="2">
    <source>
        <dbReference type="ARBA" id="ARBA00022692"/>
    </source>
</evidence>
<dbReference type="eggNOG" id="COG4618">
    <property type="taxonomic scope" value="Bacteria"/>
</dbReference>
<accession>B4S6A6</accession>
<dbReference type="InterPro" id="IPR003439">
    <property type="entry name" value="ABC_transporter-like_ATP-bd"/>
</dbReference>
<dbReference type="HOGENOM" id="CLU_000604_95_6_10"/>